<evidence type="ECO:0000256" key="6">
    <source>
        <dbReference type="ARBA" id="ARBA00023136"/>
    </source>
</evidence>
<evidence type="ECO:0000313" key="11">
    <source>
        <dbReference type="EMBL" id="OWA52463.1"/>
    </source>
</evidence>
<evidence type="ECO:0000256" key="4">
    <source>
        <dbReference type="ARBA" id="ARBA00022692"/>
    </source>
</evidence>
<feature type="domain" description="Endoplasmic reticulum vesicle transporter C-terminal" evidence="9">
    <location>
        <begin position="121"/>
        <end position="342"/>
    </location>
</feature>
<protein>
    <recommendedName>
        <fullName evidence="7">Endoplasmic reticulum-Golgi intermediate compartment protein 3</fullName>
    </recommendedName>
</protein>
<evidence type="ECO:0000259" key="9">
    <source>
        <dbReference type="Pfam" id="PF07970"/>
    </source>
</evidence>
<sequence>MLIGRLAEKIRPFDAFSKTLDEIRIQTFTELQHYQTLKVAETLFVDVSRSGKLRINLDITFFQISCGFINVDVMDSSGERISSIEKTITKHRTDLIGTQLEDEPTEVLQAGIQLKDQCGSCYGAENGGHRKCCNSCEDIISAYMEMGWALKSTEQFEQCQREQKEKHISINKEGCRLTGYVEVNKIQGNLHVAPGNTFSGGSSHSHVHNLIPYEARDVNTTHFIHHFSYGEAYPGRVDPMDAIHAVAKEGAMMFSYYTKIVPTMYVSANNATSKQTYQYSVTTHKKSLARGAGEKGLPGLFVYYELSPIMVKMEELYRSTMHFLTSCCAIIGGLFTVAGIIDAMIYQGQRVVSKRLHGAKGS</sequence>
<keyword evidence="12" id="KW-1185">Reference proteome</keyword>
<comment type="similarity">
    <text evidence="3">Belongs to the ERGIC family.</text>
</comment>
<evidence type="ECO:0000256" key="5">
    <source>
        <dbReference type="ARBA" id="ARBA00022989"/>
    </source>
</evidence>
<evidence type="ECO:0000256" key="2">
    <source>
        <dbReference type="ARBA" id="ARBA00004457"/>
    </source>
</evidence>
<dbReference type="InterPro" id="IPR012936">
    <property type="entry name" value="Erv_C"/>
</dbReference>
<keyword evidence="6 8" id="KW-0472">Membrane</keyword>
<dbReference type="Pfam" id="PF07970">
    <property type="entry name" value="COPIIcoated_ERV"/>
    <property type="match status" value="1"/>
</dbReference>
<dbReference type="AlphaFoldDB" id="A0A9X6NGS7"/>
<accession>A0A9X6NGS7</accession>
<dbReference type="InterPro" id="IPR039542">
    <property type="entry name" value="Erv_N"/>
</dbReference>
<dbReference type="GO" id="GO:0000139">
    <property type="term" value="C:Golgi membrane"/>
    <property type="evidence" value="ECO:0007669"/>
    <property type="project" value="TreeGrafter"/>
</dbReference>
<evidence type="ECO:0000256" key="3">
    <source>
        <dbReference type="ARBA" id="ARBA00005648"/>
    </source>
</evidence>
<keyword evidence="4 8" id="KW-0812">Transmembrane</keyword>
<gene>
    <name evidence="11" type="ORF">BV898_16916</name>
</gene>
<dbReference type="Proteomes" id="UP000192578">
    <property type="component" value="Unassembled WGS sequence"/>
</dbReference>
<comment type="caution">
    <text evidence="11">The sequence shown here is derived from an EMBL/GenBank/DDBJ whole genome shotgun (WGS) entry which is preliminary data.</text>
</comment>
<dbReference type="GO" id="GO:0030134">
    <property type="term" value="C:COPII-coated ER to Golgi transport vesicle"/>
    <property type="evidence" value="ECO:0007669"/>
    <property type="project" value="TreeGrafter"/>
</dbReference>
<comment type="subcellular location">
    <subcellularLocation>
        <location evidence="2">Endoplasmic reticulum-Golgi intermediate compartment membrane</location>
        <topology evidence="2">Multi-pass membrane protein</topology>
    </subcellularLocation>
    <subcellularLocation>
        <location evidence="1">Golgi apparatus</location>
        <location evidence="1">cis-Golgi network membrane</location>
        <topology evidence="1">Multi-pass membrane protein</topology>
    </subcellularLocation>
</comment>
<name>A0A9X6NGS7_HYPEX</name>
<dbReference type="GO" id="GO:0006888">
    <property type="term" value="P:endoplasmic reticulum to Golgi vesicle-mediated transport"/>
    <property type="evidence" value="ECO:0007669"/>
    <property type="project" value="TreeGrafter"/>
</dbReference>
<dbReference type="PANTHER" id="PTHR10984">
    <property type="entry name" value="ENDOPLASMIC RETICULUM-GOLGI INTERMEDIATE COMPARTMENT PROTEIN"/>
    <property type="match status" value="1"/>
</dbReference>
<evidence type="ECO:0000256" key="8">
    <source>
        <dbReference type="SAM" id="Phobius"/>
    </source>
</evidence>
<evidence type="ECO:0000313" key="12">
    <source>
        <dbReference type="Proteomes" id="UP000192578"/>
    </source>
</evidence>
<evidence type="ECO:0000256" key="7">
    <source>
        <dbReference type="ARBA" id="ARBA00040493"/>
    </source>
</evidence>
<feature type="domain" description="Endoplasmic reticulum vesicle transporter N-terminal" evidence="10">
    <location>
        <begin position="27"/>
        <end position="80"/>
    </location>
</feature>
<dbReference type="InterPro" id="IPR045888">
    <property type="entry name" value="Erv"/>
</dbReference>
<organism evidence="11 12">
    <name type="scientific">Hypsibius exemplaris</name>
    <name type="common">Freshwater tardigrade</name>
    <dbReference type="NCBI Taxonomy" id="2072580"/>
    <lineage>
        <taxon>Eukaryota</taxon>
        <taxon>Metazoa</taxon>
        <taxon>Ecdysozoa</taxon>
        <taxon>Tardigrada</taxon>
        <taxon>Eutardigrada</taxon>
        <taxon>Parachela</taxon>
        <taxon>Hypsibioidea</taxon>
        <taxon>Hypsibiidae</taxon>
        <taxon>Hypsibius</taxon>
    </lineage>
</organism>
<dbReference type="OrthoDB" id="270930at2759"/>
<dbReference type="GO" id="GO:0006890">
    <property type="term" value="P:retrograde vesicle-mediated transport, Golgi to endoplasmic reticulum"/>
    <property type="evidence" value="ECO:0007669"/>
    <property type="project" value="TreeGrafter"/>
</dbReference>
<dbReference type="Pfam" id="PF13850">
    <property type="entry name" value="ERGIC_N"/>
    <property type="match status" value="1"/>
</dbReference>
<keyword evidence="5 8" id="KW-1133">Transmembrane helix</keyword>
<dbReference type="GO" id="GO:0005789">
    <property type="term" value="C:endoplasmic reticulum membrane"/>
    <property type="evidence" value="ECO:0007669"/>
    <property type="project" value="TreeGrafter"/>
</dbReference>
<dbReference type="PANTHER" id="PTHR10984:SF25">
    <property type="entry name" value="ENDOPLASMIC RETICULUM-GOLGI INTERMEDIATE COMPARTMENT PROTEIN 3"/>
    <property type="match status" value="1"/>
</dbReference>
<proteinExistence type="inferred from homology"/>
<dbReference type="GO" id="GO:0033116">
    <property type="term" value="C:endoplasmic reticulum-Golgi intermediate compartment membrane"/>
    <property type="evidence" value="ECO:0007669"/>
    <property type="project" value="UniProtKB-SubCell"/>
</dbReference>
<feature type="transmembrane region" description="Helical" evidence="8">
    <location>
        <begin position="323"/>
        <end position="346"/>
    </location>
</feature>
<evidence type="ECO:0000256" key="1">
    <source>
        <dbReference type="ARBA" id="ARBA00004257"/>
    </source>
</evidence>
<evidence type="ECO:0000259" key="10">
    <source>
        <dbReference type="Pfam" id="PF13850"/>
    </source>
</evidence>
<dbReference type="EMBL" id="MTYJ01000269">
    <property type="protein sequence ID" value="OWA52463.1"/>
    <property type="molecule type" value="Genomic_DNA"/>
</dbReference>
<reference evidence="12" key="1">
    <citation type="submission" date="2017-01" db="EMBL/GenBank/DDBJ databases">
        <title>Comparative genomics of anhydrobiosis in the tardigrade Hypsibius dujardini.</title>
        <authorList>
            <person name="Yoshida Y."/>
            <person name="Koutsovoulos G."/>
            <person name="Laetsch D."/>
            <person name="Stevens L."/>
            <person name="Kumar S."/>
            <person name="Horikawa D."/>
            <person name="Ishino K."/>
            <person name="Komine S."/>
            <person name="Tomita M."/>
            <person name="Blaxter M."/>
            <person name="Arakawa K."/>
        </authorList>
    </citation>
    <scope>NUCLEOTIDE SEQUENCE [LARGE SCALE GENOMIC DNA]</scope>
    <source>
        <strain evidence="12">Z151</strain>
    </source>
</reference>